<dbReference type="AlphaFoldDB" id="A0A4Q2KTD2"/>
<comment type="caution">
    <text evidence="2">The sequence shown here is derived from an EMBL/GenBank/DDBJ whole genome shotgun (WGS) entry which is preliminary data.</text>
</comment>
<evidence type="ECO:0000256" key="1">
    <source>
        <dbReference type="SAM" id="MobiDB-lite"/>
    </source>
</evidence>
<dbReference type="OrthoDB" id="7277848at2"/>
<proteinExistence type="predicted"/>
<organism evidence="2 3">
    <name type="scientific">Pelagerythrobacter rhizovicinus</name>
    <dbReference type="NCBI Taxonomy" id="2268576"/>
    <lineage>
        <taxon>Bacteria</taxon>
        <taxon>Pseudomonadati</taxon>
        <taxon>Pseudomonadota</taxon>
        <taxon>Alphaproteobacteria</taxon>
        <taxon>Sphingomonadales</taxon>
        <taxon>Erythrobacteraceae</taxon>
        <taxon>Pelagerythrobacter</taxon>
    </lineage>
</organism>
<protein>
    <submittedName>
        <fullName evidence="2">Uncharacterized protein</fullName>
    </submittedName>
</protein>
<evidence type="ECO:0000313" key="2">
    <source>
        <dbReference type="EMBL" id="RXZ66591.1"/>
    </source>
</evidence>
<evidence type="ECO:0000313" key="3">
    <source>
        <dbReference type="Proteomes" id="UP000293623"/>
    </source>
</evidence>
<dbReference type="EMBL" id="SDPV01000001">
    <property type="protein sequence ID" value="RXZ66591.1"/>
    <property type="molecule type" value="Genomic_DNA"/>
</dbReference>
<gene>
    <name evidence="2" type="ORF">ETX26_07950</name>
</gene>
<accession>A0A4Q2KTD2</accession>
<reference evidence="2 3" key="1">
    <citation type="submission" date="2019-01" db="EMBL/GenBank/DDBJ databases">
        <title>Altererythrobacter rhizovicinus sp. nov., isolated from the rhizosphere soil of Haloxylon ammodendron.</title>
        <authorList>
            <person name="Li H.-P."/>
            <person name="Gou J.-Y."/>
            <person name="Yao D."/>
            <person name="Han Q.-Q."/>
            <person name="Shao K.-Z."/>
            <person name="Zhao Q."/>
            <person name="Zhang J.-L."/>
        </authorList>
    </citation>
    <scope>NUCLEOTIDE SEQUENCE [LARGE SCALE GENOMIC DNA]</scope>
    <source>
        <strain evidence="2 3">AY-3R</strain>
    </source>
</reference>
<keyword evidence="3" id="KW-1185">Reference proteome</keyword>
<dbReference type="Proteomes" id="UP000293623">
    <property type="component" value="Unassembled WGS sequence"/>
</dbReference>
<feature type="region of interest" description="Disordered" evidence="1">
    <location>
        <begin position="98"/>
        <end position="125"/>
    </location>
</feature>
<dbReference type="RefSeq" id="WP_129524053.1">
    <property type="nucleotide sequence ID" value="NZ_SDPV01000001.1"/>
</dbReference>
<sequence length="125" mass="13479">MAELEREKAEITARLAEGPADIPAVHPGIAAIYKRKVARLTDTLDDPDTRLDASSDIRTLVGKIVLHPGEKRGQVHATLHGSLMGILDFVNDNPAPEEGRVITSVAPPSRGRQSTTERRRLANGG</sequence>
<feature type="compositionally biased region" description="Basic and acidic residues" evidence="1">
    <location>
        <begin position="115"/>
        <end position="125"/>
    </location>
</feature>
<name>A0A4Q2KTD2_9SPHN</name>